<accession>A0ABY6W4Q2</accession>
<evidence type="ECO:0000313" key="4">
    <source>
        <dbReference type="Proteomes" id="UP000366065"/>
    </source>
</evidence>
<dbReference type="Gene3D" id="3.40.50.1110">
    <property type="entry name" value="SGNH hydrolase"/>
    <property type="match status" value="1"/>
</dbReference>
<evidence type="ECO:0000256" key="1">
    <source>
        <dbReference type="SAM" id="MobiDB-lite"/>
    </source>
</evidence>
<comment type="caution">
    <text evidence="3">The sequence shown here is derived from an EMBL/GenBank/DDBJ whole genome shotgun (WGS) entry which is preliminary data.</text>
</comment>
<evidence type="ECO:0000313" key="3">
    <source>
        <dbReference type="EMBL" id="VVE25783.1"/>
    </source>
</evidence>
<dbReference type="InterPro" id="IPR036514">
    <property type="entry name" value="SGNH_hydro_sf"/>
</dbReference>
<gene>
    <name evidence="3" type="ORF">PCA20602_03385</name>
</gene>
<sequence length="373" mass="39956">MQRLPRTSRTLALLGDSWVRGSGLPFAATGRAPTYFVPQLARTLRERFGDAGGGWCGLSYTTDTDRRGGSAEPDRWHQSGVGSWRTNVRNQPTPDICTSVSDTPGDLIHVTWLGDATSAVVLHAFAGGAINYRWNSGRWHGLTLGGAAGQSRYALQDFPETGAWTLDIAVAQGTVTLSGIEHRADMIGVVDMDDVVDVVDVAPVSDTPGIRVHNLGAGGSTTADWLAAMRSASWFTGVHSLGIDAAVLLLGTNDQRDFDAATYRAHLDEIVERLRSQLPSMRLTLACSPENSGDEPQRGARPMAAYQDAAATVASRHGLSVVDLQQTFGDVAQYRHDGPNPLLDASRLHPNALGSTVLCERMTQACLAMLEAH</sequence>
<dbReference type="Pfam" id="PF13472">
    <property type="entry name" value="Lipase_GDSL_2"/>
    <property type="match status" value="1"/>
</dbReference>
<dbReference type="EMBL" id="CABPRV010000008">
    <property type="protein sequence ID" value="VVE25783.1"/>
    <property type="molecule type" value="Genomic_DNA"/>
</dbReference>
<dbReference type="InterPro" id="IPR013830">
    <property type="entry name" value="SGNH_hydro"/>
</dbReference>
<name>A0ABY6W4Q2_9BURK</name>
<evidence type="ECO:0000259" key="2">
    <source>
        <dbReference type="Pfam" id="PF13472"/>
    </source>
</evidence>
<reference evidence="3 4" key="1">
    <citation type="submission" date="2019-08" db="EMBL/GenBank/DDBJ databases">
        <authorList>
            <person name="Peeters C."/>
        </authorList>
    </citation>
    <scope>NUCLEOTIDE SEQUENCE [LARGE SCALE GENOMIC DNA]</scope>
    <source>
        <strain evidence="3 4">LMG 20602</strain>
    </source>
</reference>
<dbReference type="RefSeq" id="WP_150722202.1">
    <property type="nucleotide sequence ID" value="NZ_CABPRV010000008.1"/>
</dbReference>
<organism evidence="3 4">
    <name type="scientific">Pandoraea capi</name>
    <dbReference type="NCBI Taxonomy" id="2508286"/>
    <lineage>
        <taxon>Bacteria</taxon>
        <taxon>Pseudomonadati</taxon>
        <taxon>Pseudomonadota</taxon>
        <taxon>Betaproteobacteria</taxon>
        <taxon>Burkholderiales</taxon>
        <taxon>Burkholderiaceae</taxon>
        <taxon>Pandoraea</taxon>
    </lineage>
</organism>
<dbReference type="SUPFAM" id="SSF52266">
    <property type="entry name" value="SGNH hydrolase"/>
    <property type="match status" value="1"/>
</dbReference>
<keyword evidence="4" id="KW-1185">Reference proteome</keyword>
<feature type="region of interest" description="Disordered" evidence="1">
    <location>
        <begin position="64"/>
        <end position="88"/>
    </location>
</feature>
<dbReference type="Proteomes" id="UP000366065">
    <property type="component" value="Unassembled WGS sequence"/>
</dbReference>
<feature type="compositionally biased region" description="Basic and acidic residues" evidence="1">
    <location>
        <begin position="64"/>
        <end position="77"/>
    </location>
</feature>
<feature type="domain" description="SGNH hydrolase-type esterase" evidence="2">
    <location>
        <begin position="206"/>
        <end position="355"/>
    </location>
</feature>
<proteinExistence type="predicted"/>
<protein>
    <recommendedName>
        <fullName evidence="2">SGNH hydrolase-type esterase domain-containing protein</fullName>
    </recommendedName>
</protein>